<dbReference type="Proteomes" id="UP000198703">
    <property type="component" value="Unassembled WGS sequence"/>
</dbReference>
<accession>A0A1H4F923</accession>
<dbReference type="EMBL" id="FNQM01000019">
    <property type="protein sequence ID" value="SEA93397.1"/>
    <property type="molecule type" value="Genomic_DNA"/>
</dbReference>
<dbReference type="AlphaFoldDB" id="A0A1H4F923"/>
<protein>
    <submittedName>
        <fullName evidence="1">Uncharacterized protein</fullName>
    </submittedName>
</protein>
<keyword evidence="2" id="KW-1185">Reference proteome</keyword>
<proteinExistence type="predicted"/>
<reference evidence="1 2" key="1">
    <citation type="submission" date="2016-10" db="EMBL/GenBank/DDBJ databases">
        <authorList>
            <person name="de Groot N.N."/>
        </authorList>
    </citation>
    <scope>NUCLEOTIDE SEQUENCE [LARGE SCALE GENOMIC DNA]</scope>
    <source>
        <strain evidence="1 2">DSM 15345</strain>
    </source>
</reference>
<name>A0A1H4F923_9RHOB</name>
<sequence>MRRTAQTPAAQTPAAQTLAAPTSIAVTRPRAPAIAMRRAAAPAAFAALLACGGALAQPAPGPVYLSVAALEDGRLRSTFVFSDAVRRGEFAPVAAFSVTPDARSCGVNLRADPEIPEIDRAAPIIDPSNPETPVLPAGLPPAMADAAAALAEARGLPLDDVARAGQQACVRRLWERIVGLRR</sequence>
<gene>
    <name evidence="1" type="ORF">SAMN05444370_11929</name>
</gene>
<organism evidence="1 2">
    <name type="scientific">Rubrimonas cliftonensis</name>
    <dbReference type="NCBI Taxonomy" id="89524"/>
    <lineage>
        <taxon>Bacteria</taxon>
        <taxon>Pseudomonadati</taxon>
        <taxon>Pseudomonadota</taxon>
        <taxon>Alphaproteobacteria</taxon>
        <taxon>Rhodobacterales</taxon>
        <taxon>Paracoccaceae</taxon>
        <taxon>Rubrimonas</taxon>
    </lineage>
</organism>
<dbReference type="STRING" id="89524.SAMN05444370_11929"/>
<evidence type="ECO:0000313" key="1">
    <source>
        <dbReference type="EMBL" id="SEA93397.1"/>
    </source>
</evidence>
<evidence type="ECO:0000313" key="2">
    <source>
        <dbReference type="Proteomes" id="UP000198703"/>
    </source>
</evidence>